<sequence length="949" mass="104190">MNKNFYRSSFLVWMLVGFCAPAKSSVLSGESPREINVIPADVALQPVVPYLLVKDMRRTFVDWYVYADGESSVEMYRSTQPESEFALIATVAPDQQTFLDSGLKPRTAYYYKARSVLNGEYSAFSDVNKIVTESDWFPPVFTARAIDAHTIELTLTDRSYQELGYDISSPTSEFHDGVALADSGRTVVFTAYELQPGTTHTFSVDVTLNEEGGTWLQNVASASATTPLAAPEFSPEPVYGDQTDIGLSLYNPNPGSSTEIYRSLSETSGFALIATVPWDQNAYFDRNLRPRTVYYYKLRAIKEGGASEFSDTEMFRTNSKNYPPVLTARAVDENTIEPTLEDRSYNDIGYTIRSTSPDNSFVQDISFPADSGGTQVVIHEPVNAGTRYTYAVDMQTMDEGLPVLRNVAIDSVTTPGSTACAGTGSIRWEVWQNETGTEISSVDYYKSPDHTTALTIFESPRYHGNNYGSRVRGYICPPMTGSYTFWIASDDRGELWLSTDDDPIKKVKIASVPGYAPYRNWTKYASQRSAPVTLQAGRRYYIEALHKEISGDDYVSVGWQLPDGTLERPIAGNRLIPFGNPANTAPAIILHEPVEGQVYTEPASIFMFATASPQDTGHPITKVVFYKDTTKVYEDTTEPFQYSLNNVTAGTYTITAKVVDAAGESSMAHARITVNAPSCSEGTGGLIVREIWRNIPGTSVSSIPVDSDYDDLQGISGFATQTYYANDYGSRIRAQVCVPQTGNYVFWIASDDNSELWLSTTAAPGNKVKIASVTGATKVQQWNKYTSQQSAPIPLKAGYKYYIEALHKEANGNDHVEVGWQLADGTLERPIPANRLIAYSESGDLAAAAMASAAMPVSDNTQDAVSLYPNPAISREVALTVSGDVMQSLNDAQVQVISATGEVVHTQTVKCDGDCNNVLLSLKENVRPGVYLVNVIVGRKRLSKKLMVE</sequence>
<feature type="domain" description="Fibronectin type-III" evidence="3">
    <location>
        <begin position="231"/>
        <end position="320"/>
    </location>
</feature>
<evidence type="ECO:0000256" key="1">
    <source>
        <dbReference type="ARBA" id="ARBA00022729"/>
    </source>
</evidence>
<dbReference type="AlphaFoldDB" id="A0AAP2DLP3"/>
<protein>
    <submittedName>
        <fullName evidence="5">T9SS type A sorting domain-containing protein</fullName>
    </submittedName>
</protein>
<feature type="domain" description="PA14" evidence="4">
    <location>
        <begin position="421"/>
        <end position="573"/>
    </location>
</feature>
<reference evidence="5 6" key="1">
    <citation type="submission" date="2021-05" db="EMBL/GenBank/DDBJ databases">
        <title>A Polyphasic approach of four new species of the genus Ohtaekwangia: Ohtaekwangia histidinii sp. nov., Ohtaekwangia cretensis sp. nov., Ohtaekwangia indiensis sp. nov., Ohtaekwangia reichenbachii sp. nov. from diverse environment.</title>
        <authorList>
            <person name="Octaviana S."/>
        </authorList>
    </citation>
    <scope>NUCLEOTIDE SEQUENCE [LARGE SCALE GENOMIC DNA]</scope>
    <source>
        <strain evidence="5 6">PWU4</strain>
    </source>
</reference>
<dbReference type="RefSeq" id="WP_254163297.1">
    <property type="nucleotide sequence ID" value="NZ_JAHESF010000009.1"/>
</dbReference>
<dbReference type="SMART" id="SM00060">
    <property type="entry name" value="FN3"/>
    <property type="match status" value="3"/>
</dbReference>
<evidence type="ECO:0000313" key="6">
    <source>
        <dbReference type="Proteomes" id="UP001319200"/>
    </source>
</evidence>
<keyword evidence="6" id="KW-1185">Reference proteome</keyword>
<dbReference type="InterPro" id="IPR011658">
    <property type="entry name" value="PA14_dom"/>
</dbReference>
<dbReference type="SUPFAM" id="SSF49265">
    <property type="entry name" value="Fibronectin type III"/>
    <property type="match status" value="2"/>
</dbReference>
<dbReference type="Pfam" id="PF07691">
    <property type="entry name" value="PA14"/>
    <property type="match status" value="2"/>
</dbReference>
<dbReference type="Pfam" id="PF17957">
    <property type="entry name" value="Big_7"/>
    <property type="match status" value="1"/>
</dbReference>
<comment type="caution">
    <text evidence="5">The sequence shown here is derived from an EMBL/GenBank/DDBJ whole genome shotgun (WGS) entry which is preliminary data.</text>
</comment>
<dbReference type="CDD" id="cd00063">
    <property type="entry name" value="FN3"/>
    <property type="match status" value="1"/>
</dbReference>
<dbReference type="SMART" id="SM00758">
    <property type="entry name" value="PA14"/>
    <property type="match status" value="2"/>
</dbReference>
<gene>
    <name evidence="5" type="ORF">KK083_11105</name>
</gene>
<proteinExistence type="predicted"/>
<dbReference type="PROSITE" id="PS50853">
    <property type="entry name" value="FN3"/>
    <property type="match status" value="1"/>
</dbReference>
<dbReference type="InterPro" id="IPR052387">
    <property type="entry name" value="Fibrocystin"/>
</dbReference>
<feature type="signal peptide" evidence="2">
    <location>
        <begin position="1"/>
        <end position="22"/>
    </location>
</feature>
<dbReference type="InterPro" id="IPR013783">
    <property type="entry name" value="Ig-like_fold"/>
</dbReference>
<dbReference type="InterPro" id="IPR003961">
    <property type="entry name" value="FN3_dom"/>
</dbReference>
<feature type="domain" description="PA14" evidence="4">
    <location>
        <begin position="682"/>
        <end position="835"/>
    </location>
</feature>
<accession>A0AAP2DLP3</accession>
<dbReference type="InterPro" id="IPR036116">
    <property type="entry name" value="FN3_sf"/>
</dbReference>
<dbReference type="Gene3D" id="2.60.120.1560">
    <property type="match status" value="2"/>
</dbReference>
<dbReference type="Gene3D" id="2.60.40.10">
    <property type="entry name" value="Immunoglobulins"/>
    <property type="match status" value="3"/>
</dbReference>
<evidence type="ECO:0000259" key="4">
    <source>
        <dbReference type="PROSITE" id="PS51820"/>
    </source>
</evidence>
<organism evidence="5 6">
    <name type="scientific">Chryseosolibacter histidini</name>
    <dbReference type="NCBI Taxonomy" id="2782349"/>
    <lineage>
        <taxon>Bacteria</taxon>
        <taxon>Pseudomonadati</taxon>
        <taxon>Bacteroidota</taxon>
        <taxon>Cytophagia</taxon>
        <taxon>Cytophagales</taxon>
        <taxon>Chryseotaleaceae</taxon>
        <taxon>Chryseosolibacter</taxon>
    </lineage>
</organism>
<evidence type="ECO:0000313" key="5">
    <source>
        <dbReference type="EMBL" id="MBT1697427.1"/>
    </source>
</evidence>
<dbReference type="InterPro" id="IPR026444">
    <property type="entry name" value="Secre_tail"/>
</dbReference>
<dbReference type="NCBIfam" id="TIGR04183">
    <property type="entry name" value="Por_Secre_tail"/>
    <property type="match status" value="1"/>
</dbReference>
<keyword evidence="1 2" id="KW-0732">Signal</keyword>
<dbReference type="EMBL" id="JAHESF010000009">
    <property type="protein sequence ID" value="MBT1697427.1"/>
    <property type="molecule type" value="Genomic_DNA"/>
</dbReference>
<dbReference type="SUPFAM" id="SSF56988">
    <property type="entry name" value="Anthrax protective antigen"/>
    <property type="match status" value="2"/>
</dbReference>
<dbReference type="PROSITE" id="PS51820">
    <property type="entry name" value="PA14"/>
    <property type="match status" value="2"/>
</dbReference>
<feature type="chain" id="PRO_5042895333" evidence="2">
    <location>
        <begin position="23"/>
        <end position="949"/>
    </location>
</feature>
<dbReference type="PANTHER" id="PTHR46769">
    <property type="entry name" value="POLYCYSTIC KIDNEY AND HEPATIC DISEASE 1 (AUTOSOMAL RECESSIVE)-LIKE 1"/>
    <property type="match status" value="1"/>
</dbReference>
<dbReference type="Proteomes" id="UP001319200">
    <property type="component" value="Unassembled WGS sequence"/>
</dbReference>
<evidence type="ECO:0000259" key="3">
    <source>
        <dbReference type="PROSITE" id="PS50853"/>
    </source>
</evidence>
<evidence type="ECO:0000256" key="2">
    <source>
        <dbReference type="SAM" id="SignalP"/>
    </source>
</evidence>
<name>A0AAP2DLP3_9BACT</name>
<dbReference type="PANTHER" id="PTHR46769:SF2">
    <property type="entry name" value="FIBROCYSTIN-L ISOFORM 2 PRECURSOR-RELATED"/>
    <property type="match status" value="1"/>
</dbReference>
<dbReference type="InterPro" id="IPR037524">
    <property type="entry name" value="PA14/GLEYA"/>
</dbReference>